<organism evidence="2 3">
    <name type="scientific">Hydrocarboniclastica marina</name>
    <dbReference type="NCBI Taxonomy" id="2259620"/>
    <lineage>
        <taxon>Bacteria</taxon>
        <taxon>Pseudomonadati</taxon>
        <taxon>Pseudomonadota</taxon>
        <taxon>Gammaproteobacteria</taxon>
        <taxon>Alteromonadales</taxon>
        <taxon>Alteromonadaceae</taxon>
        <taxon>Hydrocarboniclastica</taxon>
    </lineage>
</organism>
<dbReference type="EMBL" id="CP031093">
    <property type="protein sequence ID" value="QCF26796.1"/>
    <property type="molecule type" value="Genomic_DNA"/>
</dbReference>
<dbReference type="OrthoDB" id="9771186at2"/>
<evidence type="ECO:0000256" key="1">
    <source>
        <dbReference type="SAM" id="SignalP"/>
    </source>
</evidence>
<sequence>MIRLWRILLITFLFSGPAWAAPKTFCVWDVVGAAGDFFNLMKTYQLEALNAGQQIELKAYRNELRVVEDFRAGRCDMIAVTDLQARLFNRFTGSVSAIGAVPYYDDLKIVMHILASRRAVRRLDDGEFKIMGMVPQGGMYLFVKDRNITTVEDLRGLRFTVLPNHKDAEHMVEFVGGKVVPAEVTNFASLFNDGQADVSYAPAIAYEVLEMYEGMGPNGGIVRYPLGQFSMQLIARSDEFDDKFTMKSRQILADMYEASMKINFRYERTIPEERWIDIGDDAIAEYQEMLRGVRLDLAKQPDHEVGGVYHPAMMSMLRKVRCHTNPGAVECYSAERE</sequence>
<dbReference type="Proteomes" id="UP000298049">
    <property type="component" value="Chromosome"/>
</dbReference>
<dbReference type="Pfam" id="PF19582">
    <property type="entry name" value="AdeT1_2"/>
    <property type="match status" value="1"/>
</dbReference>
<name>A0A4P7XIB0_9ALTE</name>
<dbReference type="AlphaFoldDB" id="A0A4P7XIB0"/>
<dbReference type="InterPro" id="IPR045758">
    <property type="entry name" value="AdeT1/2"/>
</dbReference>
<reference evidence="2 3" key="1">
    <citation type="submission" date="2018-07" db="EMBL/GenBank/DDBJ databases">
        <title>Marsedoiliclastica nanhaica gen. nov. sp. nov., a novel marine hydrocarbonoclastic bacterium isolated from an in-situ enriched hydrocarbon-degrading consortium in deep-sea sediment.</title>
        <authorList>
            <person name="Dong C."/>
            <person name="Ma T."/>
            <person name="Liu R."/>
            <person name="Shao Z."/>
        </authorList>
    </citation>
    <scope>NUCLEOTIDE SEQUENCE [LARGE SCALE GENOMIC DNA]</scope>
    <source>
        <strain evidence="3">soil36-7</strain>
    </source>
</reference>
<keyword evidence="1" id="KW-0732">Signal</keyword>
<evidence type="ECO:0000313" key="2">
    <source>
        <dbReference type="EMBL" id="QCF26796.1"/>
    </source>
</evidence>
<dbReference type="Gene3D" id="3.40.190.170">
    <property type="entry name" value="Bacterial extracellular solute-binding protein, family 7"/>
    <property type="match status" value="1"/>
</dbReference>
<protein>
    <recommendedName>
        <fullName evidence="4">RND transporter</fullName>
    </recommendedName>
</protein>
<dbReference type="KEGG" id="hmi:soil367_13120"/>
<accession>A0A4P7XIB0</accession>
<proteinExistence type="predicted"/>
<feature type="chain" id="PRO_5020238996" description="RND transporter" evidence="1">
    <location>
        <begin position="21"/>
        <end position="337"/>
    </location>
</feature>
<gene>
    <name evidence="2" type="ORF">soil367_13120</name>
</gene>
<evidence type="ECO:0008006" key="4">
    <source>
        <dbReference type="Google" id="ProtNLM"/>
    </source>
</evidence>
<dbReference type="RefSeq" id="WP_136549501.1">
    <property type="nucleotide sequence ID" value="NZ_CP031093.1"/>
</dbReference>
<dbReference type="InterPro" id="IPR038404">
    <property type="entry name" value="TRAP_DctP_sf"/>
</dbReference>
<evidence type="ECO:0000313" key="3">
    <source>
        <dbReference type="Proteomes" id="UP000298049"/>
    </source>
</evidence>
<feature type="signal peptide" evidence="1">
    <location>
        <begin position="1"/>
        <end position="20"/>
    </location>
</feature>
<dbReference type="SUPFAM" id="SSF53850">
    <property type="entry name" value="Periplasmic binding protein-like II"/>
    <property type="match status" value="1"/>
</dbReference>
<keyword evidence="3" id="KW-1185">Reference proteome</keyword>